<name>A0ABD1ZI36_9MARC</name>
<dbReference type="Proteomes" id="UP001605036">
    <property type="component" value="Unassembled WGS sequence"/>
</dbReference>
<dbReference type="AlphaFoldDB" id="A0ABD1ZI36"/>
<organism evidence="2 3">
    <name type="scientific">Riccia fluitans</name>
    <dbReference type="NCBI Taxonomy" id="41844"/>
    <lineage>
        <taxon>Eukaryota</taxon>
        <taxon>Viridiplantae</taxon>
        <taxon>Streptophyta</taxon>
        <taxon>Embryophyta</taxon>
        <taxon>Marchantiophyta</taxon>
        <taxon>Marchantiopsida</taxon>
        <taxon>Marchantiidae</taxon>
        <taxon>Marchantiales</taxon>
        <taxon>Ricciaceae</taxon>
        <taxon>Riccia</taxon>
    </lineage>
</organism>
<keyword evidence="3" id="KW-1185">Reference proteome</keyword>
<evidence type="ECO:0000256" key="1">
    <source>
        <dbReference type="SAM" id="MobiDB-lite"/>
    </source>
</evidence>
<evidence type="ECO:0000313" key="3">
    <source>
        <dbReference type="Proteomes" id="UP001605036"/>
    </source>
</evidence>
<sequence>MFSIQNVWNLRGFSRDKDASERNGSYTRVQSSHTAERNVSSEGPEFHSFCLNGVLPENLVDLKDDYAKQTIRGGETGFNNHVVLKFLKMEFHKRVPNCGLTVVGLIT</sequence>
<protein>
    <submittedName>
        <fullName evidence="2">Uncharacterized protein</fullName>
    </submittedName>
</protein>
<dbReference type="EMBL" id="JBHFFA010000001">
    <property type="protein sequence ID" value="KAL2650737.1"/>
    <property type="molecule type" value="Genomic_DNA"/>
</dbReference>
<comment type="caution">
    <text evidence="2">The sequence shown here is derived from an EMBL/GenBank/DDBJ whole genome shotgun (WGS) entry which is preliminary data.</text>
</comment>
<gene>
    <name evidence="2" type="ORF">R1flu_018865</name>
</gene>
<evidence type="ECO:0000313" key="2">
    <source>
        <dbReference type="EMBL" id="KAL2650737.1"/>
    </source>
</evidence>
<proteinExistence type="predicted"/>
<reference evidence="2 3" key="1">
    <citation type="submission" date="2024-09" db="EMBL/GenBank/DDBJ databases">
        <title>Chromosome-scale assembly of Riccia fluitans.</title>
        <authorList>
            <person name="Paukszto L."/>
            <person name="Sawicki J."/>
            <person name="Karawczyk K."/>
            <person name="Piernik-Szablinska J."/>
            <person name="Szczecinska M."/>
            <person name="Mazdziarz M."/>
        </authorList>
    </citation>
    <scope>NUCLEOTIDE SEQUENCE [LARGE SCALE GENOMIC DNA]</scope>
    <source>
        <strain evidence="2">Rf_01</strain>
        <tissue evidence="2">Aerial parts of the thallus</tissue>
    </source>
</reference>
<accession>A0ABD1ZI36</accession>
<feature type="compositionally biased region" description="Polar residues" evidence="1">
    <location>
        <begin position="22"/>
        <end position="41"/>
    </location>
</feature>
<feature type="region of interest" description="Disordered" evidence="1">
    <location>
        <begin position="16"/>
        <end position="44"/>
    </location>
</feature>